<feature type="region of interest" description="Disordered" evidence="1">
    <location>
        <begin position="173"/>
        <end position="204"/>
    </location>
</feature>
<feature type="signal peptide" evidence="2">
    <location>
        <begin position="1"/>
        <end position="22"/>
    </location>
</feature>
<evidence type="ECO:0000256" key="2">
    <source>
        <dbReference type="SAM" id="SignalP"/>
    </source>
</evidence>
<dbReference type="InterPro" id="IPR007332">
    <property type="entry name" value="DUF411"/>
</dbReference>
<comment type="caution">
    <text evidence="3">The sequence shown here is derived from an EMBL/GenBank/DDBJ whole genome shotgun (WGS) entry which is preliminary data.</text>
</comment>
<name>A0ABV7C5S7_9PROT</name>
<protein>
    <submittedName>
        <fullName evidence="3">DUF411 domain-containing protein</fullName>
    </submittedName>
</protein>
<dbReference type="EMBL" id="JBHRSB010000031">
    <property type="protein sequence ID" value="MFC3004096.1"/>
    <property type="molecule type" value="Genomic_DNA"/>
</dbReference>
<reference evidence="4" key="1">
    <citation type="journal article" date="2019" name="Int. J. Syst. Evol. Microbiol.">
        <title>The Global Catalogue of Microorganisms (GCM) 10K type strain sequencing project: providing services to taxonomists for standard genome sequencing and annotation.</title>
        <authorList>
            <consortium name="The Broad Institute Genomics Platform"/>
            <consortium name="The Broad Institute Genome Sequencing Center for Infectious Disease"/>
            <person name="Wu L."/>
            <person name="Ma J."/>
        </authorList>
    </citation>
    <scope>NUCLEOTIDE SEQUENCE [LARGE SCALE GENOMIC DNA]</scope>
    <source>
        <strain evidence="4">CGMCC 1.16855</strain>
    </source>
</reference>
<dbReference type="Pfam" id="PF04214">
    <property type="entry name" value="DUF411"/>
    <property type="match status" value="1"/>
</dbReference>
<proteinExistence type="predicted"/>
<keyword evidence="2" id="KW-0732">Signal</keyword>
<feature type="chain" id="PRO_5045376639" evidence="2">
    <location>
        <begin position="23"/>
        <end position="204"/>
    </location>
</feature>
<accession>A0ABV7C5S7</accession>
<keyword evidence="4" id="KW-1185">Reference proteome</keyword>
<gene>
    <name evidence="3" type="ORF">ACFOD3_29715</name>
</gene>
<feature type="compositionally biased region" description="Basic and acidic residues" evidence="1">
    <location>
        <begin position="173"/>
        <end position="186"/>
    </location>
</feature>
<dbReference type="RefSeq" id="WP_246603456.1">
    <property type="nucleotide sequence ID" value="NZ_JAFNJS010000031.1"/>
</dbReference>
<organism evidence="3 4">
    <name type="scientific">Falsiroseomonas tokyonensis</name>
    <dbReference type="NCBI Taxonomy" id="430521"/>
    <lineage>
        <taxon>Bacteria</taxon>
        <taxon>Pseudomonadati</taxon>
        <taxon>Pseudomonadota</taxon>
        <taxon>Alphaproteobacteria</taxon>
        <taxon>Acetobacterales</taxon>
        <taxon>Roseomonadaceae</taxon>
        <taxon>Falsiroseomonas</taxon>
    </lineage>
</organism>
<sequence length="204" mass="21439">MSMLRHHLLLAAAATLPGATRAAEPVRVTVWRDPSCGCCSGWVAHLRAEGFTVDDQVTQALGAVRQRLGTPADLLSCHAGEAEGFAFEGHVPAAAIRRLLAERPAGVRGLAVPEMPMGSPGMEVPGQPAEPLPHGAERLRHLVVHGEPLGTQMRDPAAAAAAGWVAPYGDADRLGRPRGARERGRGGEQQMVAKHGHGCFPNCP</sequence>
<evidence type="ECO:0000256" key="1">
    <source>
        <dbReference type="SAM" id="MobiDB-lite"/>
    </source>
</evidence>
<dbReference type="Proteomes" id="UP001595420">
    <property type="component" value="Unassembled WGS sequence"/>
</dbReference>
<evidence type="ECO:0000313" key="4">
    <source>
        <dbReference type="Proteomes" id="UP001595420"/>
    </source>
</evidence>
<evidence type="ECO:0000313" key="3">
    <source>
        <dbReference type="EMBL" id="MFC3004096.1"/>
    </source>
</evidence>